<dbReference type="RefSeq" id="WP_010841513.1">
    <property type="nucleotide sequence ID" value="NZ_AQPW01000004.1"/>
</dbReference>
<name>R7YDD7_9ACTN</name>
<dbReference type="EMBL" id="AQPW01000004">
    <property type="protein sequence ID" value="EON33744.1"/>
    <property type="molecule type" value="Genomic_DNA"/>
</dbReference>
<comment type="caution">
    <text evidence="2">The sequence shown here is derived from an EMBL/GenBank/DDBJ whole genome shotgun (WGS) entry which is preliminary data.</text>
</comment>
<feature type="compositionally biased region" description="Basic and acidic residues" evidence="1">
    <location>
        <begin position="46"/>
        <end position="61"/>
    </location>
</feature>
<dbReference type="Proteomes" id="UP000013569">
    <property type="component" value="Unassembled WGS sequence"/>
</dbReference>
<dbReference type="AlphaFoldDB" id="R7YDD7"/>
<sequence length="61" mass="6729">MSTTTTYKNVSEADQTLVGFGVIGAGDTVETDREINHPAFEQVEAEEVKGKKEVKTDEQRN</sequence>
<reference evidence="2 3" key="1">
    <citation type="journal article" date="2013" name="Genome Announc.">
        <title>Draft Genome Sequence of a Benzothiophene-Desulfurizing Bacterium, Gordona terrae Strain C-6.</title>
        <authorList>
            <person name="Wang W."/>
            <person name="Ma T."/>
            <person name="Ren Y."/>
            <person name="Li G."/>
        </authorList>
    </citation>
    <scope>NUCLEOTIDE SEQUENCE [LARGE SCALE GENOMIC DNA]</scope>
    <source>
        <strain evidence="2 3">C-6</strain>
    </source>
</reference>
<proteinExistence type="predicted"/>
<gene>
    <name evidence="2" type="ORF">GTC6_05237</name>
</gene>
<accession>R7YDD7</accession>
<organism evidence="2 3">
    <name type="scientific">Gordonia terrae C-6</name>
    <dbReference type="NCBI Taxonomy" id="1316928"/>
    <lineage>
        <taxon>Bacteria</taxon>
        <taxon>Bacillati</taxon>
        <taxon>Actinomycetota</taxon>
        <taxon>Actinomycetes</taxon>
        <taxon>Mycobacteriales</taxon>
        <taxon>Gordoniaceae</taxon>
        <taxon>Gordonia</taxon>
    </lineage>
</organism>
<protein>
    <submittedName>
        <fullName evidence="2">Uncharacterized protein</fullName>
    </submittedName>
</protein>
<dbReference type="PATRIC" id="fig|1316928.3.peg.1059"/>
<evidence type="ECO:0000313" key="2">
    <source>
        <dbReference type="EMBL" id="EON33744.1"/>
    </source>
</evidence>
<evidence type="ECO:0000313" key="3">
    <source>
        <dbReference type="Proteomes" id="UP000013569"/>
    </source>
</evidence>
<evidence type="ECO:0000256" key="1">
    <source>
        <dbReference type="SAM" id="MobiDB-lite"/>
    </source>
</evidence>
<feature type="region of interest" description="Disordered" evidence="1">
    <location>
        <begin position="36"/>
        <end position="61"/>
    </location>
</feature>